<proteinExistence type="inferred from homology"/>
<name>A0A3E0DJM8_9GAMM</name>
<evidence type="ECO:0000256" key="4">
    <source>
        <dbReference type="ARBA" id="ARBA00022801"/>
    </source>
</evidence>
<comment type="similarity">
    <text evidence="2">Belongs to the histone deacetylase family.</text>
</comment>
<gene>
    <name evidence="7" type="ORF">DFP81_11173</name>
</gene>
<evidence type="ECO:0000256" key="2">
    <source>
        <dbReference type="ARBA" id="ARBA00005947"/>
    </source>
</evidence>
<dbReference type="InterPro" id="IPR023801">
    <property type="entry name" value="His_deacetylse_dom"/>
</dbReference>
<sequence length="341" mass="37409">MKAFYHKDQSQHSPKFYMKNGNPIAAREVPERGDIFRNVLNELDISLQEASDFGMAYIAKVHSPDYLTFLRSVYPKWAALPDASAEIIPKSNPGRYSATYPKDIIGQVGWHIMDTSCPLGEGTWAGVYASAQTATSAADCVASGQSRFSYALCRPPGHHAYPDGGAGFCFVNNAAVATQRLLENFQRVVILDVDLHHGNGTQAIFWNRKDVMTVSIHADPAYCYPHYWGYEHERGAGEGYGFNRNYPIAAGTTDKEYMEVLEQALEQISSYAPDAIVLSLGLDASEQDPFAVLGITTSGFEEIGRRVRRLNLPTVIVQEGGYISPILGDNLAAVLAPFTAS</sequence>
<dbReference type="InterPro" id="IPR023696">
    <property type="entry name" value="Ureohydrolase_dom_sf"/>
</dbReference>
<dbReference type="InterPro" id="IPR037138">
    <property type="entry name" value="His_deacetylse_dom_sf"/>
</dbReference>
<dbReference type="CDD" id="cd10001">
    <property type="entry name" value="HDAC_classII_APAH"/>
    <property type="match status" value="1"/>
</dbReference>
<accession>A0A3E0DJM8</accession>
<dbReference type="RefSeq" id="WP_115898600.1">
    <property type="nucleotide sequence ID" value="NZ_QUNG01000011.1"/>
</dbReference>
<dbReference type="Proteomes" id="UP000256542">
    <property type="component" value="Unassembled WGS sequence"/>
</dbReference>
<dbReference type="GO" id="GO:0016787">
    <property type="term" value="F:hydrolase activity"/>
    <property type="evidence" value="ECO:0007669"/>
    <property type="project" value="UniProtKB-KW"/>
</dbReference>
<reference evidence="7 8" key="1">
    <citation type="submission" date="2018-08" db="EMBL/GenBank/DDBJ databases">
        <title>Genomic Encyclopedia of Type Strains, Phase III (KMG-III): the genomes of soil and plant-associated and newly described type strains.</title>
        <authorList>
            <person name="Whitman W."/>
        </authorList>
    </citation>
    <scope>NUCLEOTIDE SEQUENCE [LARGE SCALE GENOMIC DNA]</scope>
    <source>
        <strain evidence="7 8">CECT 7375</strain>
    </source>
</reference>
<dbReference type="PANTHER" id="PTHR10625:SF17">
    <property type="entry name" value="HISTONE DEACETYLASE 8"/>
    <property type="match status" value="1"/>
</dbReference>
<evidence type="ECO:0000313" key="7">
    <source>
        <dbReference type="EMBL" id="REG81993.1"/>
    </source>
</evidence>
<comment type="cofactor">
    <cofactor evidence="1">
        <name>Zn(2+)</name>
        <dbReference type="ChEBI" id="CHEBI:29105"/>
    </cofactor>
</comment>
<dbReference type="SUPFAM" id="SSF52768">
    <property type="entry name" value="Arginase/deacetylase"/>
    <property type="match status" value="1"/>
</dbReference>
<evidence type="ECO:0000256" key="3">
    <source>
        <dbReference type="ARBA" id="ARBA00022723"/>
    </source>
</evidence>
<evidence type="ECO:0000256" key="1">
    <source>
        <dbReference type="ARBA" id="ARBA00001947"/>
    </source>
</evidence>
<dbReference type="EMBL" id="QUNG01000011">
    <property type="protein sequence ID" value="REG81993.1"/>
    <property type="molecule type" value="Genomic_DNA"/>
</dbReference>
<keyword evidence="4" id="KW-0378">Hydrolase</keyword>
<dbReference type="AlphaFoldDB" id="A0A3E0DJM8"/>
<organism evidence="7 8">
    <name type="scientific">Marinomonas pollencensis</name>
    <dbReference type="NCBI Taxonomy" id="491954"/>
    <lineage>
        <taxon>Bacteria</taxon>
        <taxon>Pseudomonadati</taxon>
        <taxon>Pseudomonadota</taxon>
        <taxon>Gammaproteobacteria</taxon>
        <taxon>Oceanospirillales</taxon>
        <taxon>Oceanospirillaceae</taxon>
        <taxon>Marinomonas</taxon>
    </lineage>
</organism>
<dbReference type="InterPro" id="IPR000286">
    <property type="entry name" value="HDACs"/>
</dbReference>
<comment type="caution">
    <text evidence="7">The sequence shown here is derived from an EMBL/GenBank/DDBJ whole genome shotgun (WGS) entry which is preliminary data.</text>
</comment>
<dbReference type="PANTHER" id="PTHR10625">
    <property type="entry name" value="HISTONE DEACETYLASE HDAC1-RELATED"/>
    <property type="match status" value="1"/>
</dbReference>
<dbReference type="PRINTS" id="PR01270">
    <property type="entry name" value="HDASUPER"/>
</dbReference>
<keyword evidence="5" id="KW-0862">Zinc</keyword>
<evidence type="ECO:0000256" key="5">
    <source>
        <dbReference type="ARBA" id="ARBA00022833"/>
    </source>
</evidence>
<dbReference type="OrthoDB" id="9808367at2"/>
<dbReference type="GO" id="GO:0046872">
    <property type="term" value="F:metal ion binding"/>
    <property type="evidence" value="ECO:0007669"/>
    <property type="project" value="UniProtKB-KW"/>
</dbReference>
<feature type="domain" description="Histone deacetylase" evidence="6">
    <location>
        <begin position="30"/>
        <end position="335"/>
    </location>
</feature>
<evidence type="ECO:0000259" key="6">
    <source>
        <dbReference type="Pfam" id="PF00850"/>
    </source>
</evidence>
<dbReference type="Pfam" id="PF00850">
    <property type="entry name" value="Hist_deacetyl"/>
    <property type="match status" value="1"/>
</dbReference>
<protein>
    <submittedName>
        <fullName evidence="7">Acetoin utilization deacetylase AcuC-like enzyme</fullName>
    </submittedName>
</protein>
<dbReference type="GO" id="GO:0040029">
    <property type="term" value="P:epigenetic regulation of gene expression"/>
    <property type="evidence" value="ECO:0007669"/>
    <property type="project" value="TreeGrafter"/>
</dbReference>
<dbReference type="Gene3D" id="3.40.800.20">
    <property type="entry name" value="Histone deacetylase domain"/>
    <property type="match status" value="1"/>
</dbReference>
<keyword evidence="8" id="KW-1185">Reference proteome</keyword>
<evidence type="ECO:0000313" key="8">
    <source>
        <dbReference type="Proteomes" id="UP000256542"/>
    </source>
</evidence>
<dbReference type="GO" id="GO:0004407">
    <property type="term" value="F:histone deacetylase activity"/>
    <property type="evidence" value="ECO:0007669"/>
    <property type="project" value="TreeGrafter"/>
</dbReference>
<keyword evidence="3" id="KW-0479">Metal-binding</keyword>